<dbReference type="EMBL" id="JAASQL010000008">
    <property type="protein sequence ID" value="NIJ46533.1"/>
    <property type="molecule type" value="Genomic_DNA"/>
</dbReference>
<accession>A0ABX0UDP2</accession>
<proteinExistence type="predicted"/>
<protein>
    <submittedName>
        <fullName evidence="1">Uncharacterized protein</fullName>
    </submittedName>
</protein>
<dbReference type="Proteomes" id="UP000745859">
    <property type="component" value="Unassembled WGS sequence"/>
</dbReference>
<evidence type="ECO:0000313" key="1">
    <source>
        <dbReference type="EMBL" id="NIJ46533.1"/>
    </source>
</evidence>
<keyword evidence="2" id="KW-1185">Reference proteome</keyword>
<comment type="caution">
    <text evidence="1">The sequence shown here is derived from an EMBL/GenBank/DDBJ whole genome shotgun (WGS) entry which is preliminary data.</text>
</comment>
<gene>
    <name evidence="1" type="ORF">FHR24_003022</name>
</gene>
<organism evidence="1 2">
    <name type="scientific">Wenyingzhuangia heitensis</name>
    <dbReference type="NCBI Taxonomy" id="1487859"/>
    <lineage>
        <taxon>Bacteria</taxon>
        <taxon>Pseudomonadati</taxon>
        <taxon>Bacteroidota</taxon>
        <taxon>Flavobacteriia</taxon>
        <taxon>Flavobacteriales</taxon>
        <taxon>Flavobacteriaceae</taxon>
        <taxon>Wenyingzhuangia</taxon>
    </lineage>
</organism>
<evidence type="ECO:0000313" key="2">
    <source>
        <dbReference type="Proteomes" id="UP000745859"/>
    </source>
</evidence>
<reference evidence="1 2" key="1">
    <citation type="submission" date="2020-03" db="EMBL/GenBank/DDBJ databases">
        <title>Genomic Encyclopedia of Type Strains, Phase IV (KMG-IV): sequencing the most valuable type-strain genomes for metagenomic binning, comparative biology and taxonomic classification.</title>
        <authorList>
            <person name="Goeker M."/>
        </authorList>
    </citation>
    <scope>NUCLEOTIDE SEQUENCE [LARGE SCALE GENOMIC DNA]</scope>
    <source>
        <strain evidence="1 2">DSM 101599</strain>
    </source>
</reference>
<sequence length="33" mass="4068">MKPVSNEYYPMTPRSINIVTWLKKEQPKEFKRQ</sequence>
<name>A0ABX0UDP2_9FLAO</name>